<dbReference type="Gene3D" id="1.20.1280.50">
    <property type="match status" value="1"/>
</dbReference>
<dbReference type="OrthoDB" id="5829582at2759"/>
<evidence type="ECO:0000256" key="1">
    <source>
        <dbReference type="SAM" id="MobiDB-lite"/>
    </source>
</evidence>
<name>A0A3P6T1W9_LITSI</name>
<evidence type="ECO:0000313" key="2">
    <source>
        <dbReference type="EMBL" id="VDK76533.1"/>
    </source>
</evidence>
<proteinExistence type="predicted"/>
<dbReference type="InterPro" id="IPR036047">
    <property type="entry name" value="F-box-like_dom_sf"/>
</dbReference>
<organism evidence="2 3">
    <name type="scientific">Litomosoides sigmodontis</name>
    <name type="common">Filarial nematode worm</name>
    <dbReference type="NCBI Taxonomy" id="42156"/>
    <lineage>
        <taxon>Eukaryota</taxon>
        <taxon>Metazoa</taxon>
        <taxon>Ecdysozoa</taxon>
        <taxon>Nematoda</taxon>
        <taxon>Chromadorea</taxon>
        <taxon>Rhabditida</taxon>
        <taxon>Spirurina</taxon>
        <taxon>Spiruromorpha</taxon>
        <taxon>Filarioidea</taxon>
        <taxon>Onchocercidae</taxon>
        <taxon>Litomosoides</taxon>
    </lineage>
</organism>
<dbReference type="SUPFAM" id="SSF81383">
    <property type="entry name" value="F-box domain"/>
    <property type="match status" value="1"/>
</dbReference>
<dbReference type="AlphaFoldDB" id="A0A3P6T1W9"/>
<feature type="compositionally biased region" description="Polar residues" evidence="1">
    <location>
        <begin position="381"/>
        <end position="393"/>
    </location>
</feature>
<gene>
    <name evidence="2" type="ORF">NLS_LOCUS3311</name>
</gene>
<dbReference type="OMA" id="DQGNMYH"/>
<dbReference type="EMBL" id="UYRX01000176">
    <property type="protein sequence ID" value="VDK76533.1"/>
    <property type="molecule type" value="Genomic_DNA"/>
</dbReference>
<accession>A0A3P6T1W9</accession>
<dbReference type="STRING" id="42156.A0A3P6T1W9"/>
<feature type="region of interest" description="Disordered" evidence="1">
    <location>
        <begin position="312"/>
        <end position="393"/>
    </location>
</feature>
<sequence length="393" mass="45240">MKLSVKGPDGKIEVFEKVDNWSFSILHHEVLHRFNLKCDFALFFGSRELPVDDTELLKSDLGFVSGDRLRLVVSKDKLSSADVSGSSSEVCTRTGNSSSDNTKEDETVFEIVLDEMKQEGFERVEQKDDGRRWTFRHSESVLLIEIDFRVYNDRLVKYVHVTASIYHPSGRQFLEPVVLEDGSNDLKDRVSECLVSPLKLALFGHENPLLRLLGIGVIAEHLFEMLDARSLLRLERTNKYALKLCRSQNMERIWRVFCERDFGKNAGVSKKETYREAYKRFHILHVRDLTFLRNLLEPDYHFDVAVRPTFPNPTYGQIQPDPDVPEGPFQPASQNPYMPPPNPFPLPRPGNPLDPFSGTEFLPNRPLRPMGTPRMLPRSPRTPNQGSMYRNYI</sequence>
<protein>
    <submittedName>
        <fullName evidence="2">Uncharacterized protein</fullName>
    </submittedName>
</protein>
<dbReference type="Proteomes" id="UP000277928">
    <property type="component" value="Unassembled WGS sequence"/>
</dbReference>
<feature type="compositionally biased region" description="Pro residues" evidence="1">
    <location>
        <begin position="337"/>
        <end position="352"/>
    </location>
</feature>
<reference evidence="2 3" key="1">
    <citation type="submission" date="2018-08" db="EMBL/GenBank/DDBJ databases">
        <authorList>
            <person name="Laetsch R D."/>
            <person name="Stevens L."/>
            <person name="Kumar S."/>
            <person name="Blaxter L. M."/>
        </authorList>
    </citation>
    <scope>NUCLEOTIDE SEQUENCE [LARGE SCALE GENOMIC DNA]</scope>
</reference>
<keyword evidence="3" id="KW-1185">Reference proteome</keyword>
<evidence type="ECO:0000313" key="3">
    <source>
        <dbReference type="Proteomes" id="UP000277928"/>
    </source>
</evidence>